<dbReference type="EMBL" id="QJNU01000558">
    <property type="protein sequence ID" value="RYO95014.1"/>
    <property type="molecule type" value="Genomic_DNA"/>
</dbReference>
<dbReference type="InterPro" id="IPR052895">
    <property type="entry name" value="HetReg/Transcr_Mod"/>
</dbReference>
<dbReference type="PANTHER" id="PTHR24148:SF64">
    <property type="entry name" value="HETEROKARYON INCOMPATIBILITY DOMAIN-CONTAINING PROTEIN"/>
    <property type="match status" value="1"/>
</dbReference>
<evidence type="ECO:0000313" key="2">
    <source>
        <dbReference type="EMBL" id="RYO95014.1"/>
    </source>
</evidence>
<organism evidence="2 3">
    <name type="scientific">Monosporascus ibericus</name>
    <dbReference type="NCBI Taxonomy" id="155417"/>
    <lineage>
        <taxon>Eukaryota</taxon>
        <taxon>Fungi</taxon>
        <taxon>Dikarya</taxon>
        <taxon>Ascomycota</taxon>
        <taxon>Pezizomycotina</taxon>
        <taxon>Sordariomycetes</taxon>
        <taxon>Xylariomycetidae</taxon>
        <taxon>Xylariales</taxon>
        <taxon>Xylariales incertae sedis</taxon>
        <taxon>Monosporascus</taxon>
    </lineage>
</organism>
<dbReference type="PANTHER" id="PTHR24148">
    <property type="entry name" value="ANKYRIN REPEAT DOMAIN-CONTAINING PROTEIN 39 HOMOLOG-RELATED"/>
    <property type="match status" value="1"/>
</dbReference>
<dbReference type="OrthoDB" id="194358at2759"/>
<keyword evidence="3" id="KW-1185">Reference proteome</keyword>
<accession>A0A4Q4SZ83</accession>
<gene>
    <name evidence="2" type="ORF">DL764_007756</name>
</gene>
<feature type="domain" description="Heterokaryon incompatibility" evidence="1">
    <location>
        <begin position="47"/>
        <end position="129"/>
    </location>
</feature>
<protein>
    <recommendedName>
        <fullName evidence="1">Heterokaryon incompatibility domain-containing protein</fullName>
    </recommendedName>
</protein>
<sequence length="140" mass="15949">MPQGFQHVPLKLDRGIRVLDLLPSRKRGAPLQCKTREVRLGGRKVRYEALSYVWGARTGDCPIVCNDQELLVTPSCRDALIQLRRSFRIRTLWIDAICIDQSDSGAPERNEQVMLMGLIYHNATRVWKIISMLTKAGRSS</sequence>
<reference evidence="2 3" key="1">
    <citation type="submission" date="2018-06" db="EMBL/GenBank/DDBJ databases">
        <title>Complete Genomes of Monosporascus.</title>
        <authorList>
            <person name="Robinson A.J."/>
            <person name="Natvig D.O."/>
        </authorList>
    </citation>
    <scope>NUCLEOTIDE SEQUENCE [LARGE SCALE GENOMIC DNA]</scope>
    <source>
        <strain evidence="2 3">CBS 110550</strain>
    </source>
</reference>
<name>A0A4Q4SZ83_9PEZI</name>
<dbReference type="InterPro" id="IPR010730">
    <property type="entry name" value="HET"/>
</dbReference>
<evidence type="ECO:0000259" key="1">
    <source>
        <dbReference type="Pfam" id="PF06985"/>
    </source>
</evidence>
<evidence type="ECO:0000313" key="3">
    <source>
        <dbReference type="Proteomes" id="UP000293360"/>
    </source>
</evidence>
<comment type="caution">
    <text evidence="2">The sequence shown here is derived from an EMBL/GenBank/DDBJ whole genome shotgun (WGS) entry which is preliminary data.</text>
</comment>
<dbReference type="AlphaFoldDB" id="A0A4Q4SZ83"/>
<proteinExistence type="predicted"/>
<dbReference type="Proteomes" id="UP000293360">
    <property type="component" value="Unassembled WGS sequence"/>
</dbReference>
<dbReference type="STRING" id="155417.A0A4Q4SZ83"/>
<dbReference type="Pfam" id="PF06985">
    <property type="entry name" value="HET"/>
    <property type="match status" value="1"/>
</dbReference>